<dbReference type="Gene3D" id="2.10.260.10">
    <property type="match status" value="1"/>
</dbReference>
<keyword evidence="4" id="KW-1185">Reference proteome</keyword>
<gene>
    <name evidence="3" type="ORF">FK531_20320</name>
</gene>
<evidence type="ECO:0000313" key="3">
    <source>
        <dbReference type="EMBL" id="TQF65777.1"/>
    </source>
</evidence>
<dbReference type="AlphaFoldDB" id="A0A541B0D1"/>
<evidence type="ECO:0000259" key="2">
    <source>
        <dbReference type="PROSITE" id="PS51740"/>
    </source>
</evidence>
<dbReference type="Pfam" id="PF04014">
    <property type="entry name" value="MazE_antitoxin"/>
    <property type="match status" value="1"/>
</dbReference>
<reference evidence="3 4" key="1">
    <citation type="submission" date="2019-06" db="EMBL/GenBank/DDBJ databases">
        <title>Rhodococcus spaelei sp. nov., isolated from a cave.</title>
        <authorList>
            <person name="Lee S.D."/>
        </authorList>
    </citation>
    <scope>NUCLEOTIDE SEQUENCE [LARGE SCALE GENOMIC DNA]</scope>
    <source>
        <strain evidence="3 4">C9-5</strain>
    </source>
</reference>
<evidence type="ECO:0000313" key="4">
    <source>
        <dbReference type="Proteomes" id="UP000316256"/>
    </source>
</evidence>
<proteinExistence type="predicted"/>
<dbReference type="InterPro" id="IPR007159">
    <property type="entry name" value="SpoVT-AbrB_dom"/>
</dbReference>
<protein>
    <submittedName>
        <fullName evidence="3">AbrB/MazE/SpoVT family DNA-binding domain-containing protein</fullName>
    </submittedName>
</protein>
<dbReference type="SUPFAM" id="SSF89447">
    <property type="entry name" value="AbrB/MazE/MraZ-like"/>
    <property type="match status" value="1"/>
</dbReference>
<comment type="caution">
    <text evidence="3">The sequence shown here is derived from an EMBL/GenBank/DDBJ whole genome shotgun (WGS) entry which is preliminary data.</text>
</comment>
<dbReference type="EMBL" id="VIGH01000010">
    <property type="protein sequence ID" value="TQF65777.1"/>
    <property type="molecule type" value="Genomic_DNA"/>
</dbReference>
<feature type="domain" description="SpoVT-AbrB" evidence="2">
    <location>
        <begin position="1"/>
        <end position="51"/>
    </location>
</feature>
<organism evidence="3 4">
    <name type="scientific">Rhodococcus spelaei</name>
    <dbReference type="NCBI Taxonomy" id="2546320"/>
    <lineage>
        <taxon>Bacteria</taxon>
        <taxon>Bacillati</taxon>
        <taxon>Actinomycetota</taxon>
        <taxon>Actinomycetes</taxon>
        <taxon>Mycobacteriales</taxon>
        <taxon>Nocardiaceae</taxon>
        <taxon>Rhodococcus</taxon>
    </lineage>
</organism>
<dbReference type="RefSeq" id="WP_142102704.1">
    <property type="nucleotide sequence ID" value="NZ_VIGH01000010.1"/>
</dbReference>
<dbReference type="OrthoDB" id="9811597at2"/>
<dbReference type="SMART" id="SM00966">
    <property type="entry name" value="SpoVT_AbrB"/>
    <property type="match status" value="1"/>
</dbReference>
<dbReference type="InterPro" id="IPR037914">
    <property type="entry name" value="SpoVT-AbrB_sf"/>
</dbReference>
<dbReference type="Proteomes" id="UP000316256">
    <property type="component" value="Unassembled WGS sequence"/>
</dbReference>
<dbReference type="GO" id="GO:0003677">
    <property type="term" value="F:DNA binding"/>
    <property type="evidence" value="ECO:0007669"/>
    <property type="project" value="UniProtKB-UniRule"/>
</dbReference>
<evidence type="ECO:0000256" key="1">
    <source>
        <dbReference type="PROSITE-ProRule" id="PRU01076"/>
    </source>
</evidence>
<dbReference type="PROSITE" id="PS51740">
    <property type="entry name" value="SPOVT_ABRB"/>
    <property type="match status" value="1"/>
</dbReference>
<dbReference type="NCBIfam" id="TIGR01439">
    <property type="entry name" value="lp_hng_hel_AbrB"/>
    <property type="match status" value="1"/>
</dbReference>
<keyword evidence="1 3" id="KW-0238">DNA-binding</keyword>
<accession>A0A541B0D1</accession>
<name>A0A541B0D1_9NOCA</name>
<sequence>MRITSKGQVTIPKHLRDKYGLVPETEVDFEECDGVVTFVRADSPRLDRRDRAVAALRGSGNRRLSTDELLRLTRED</sequence>